<dbReference type="PANTHER" id="PTHR31302">
    <property type="entry name" value="TRANSMEMBRANE PROTEIN WITH METALLOPHOSPHOESTERASE DOMAIN-RELATED"/>
    <property type="match status" value="1"/>
</dbReference>
<dbReference type="InterPro" id="IPR004843">
    <property type="entry name" value="Calcineurin-like_PHP"/>
</dbReference>
<reference evidence="3" key="1">
    <citation type="submission" date="2016-06" db="UniProtKB">
        <authorList>
            <consortium name="WormBaseParasite"/>
        </authorList>
    </citation>
    <scope>IDENTIFICATION</scope>
</reference>
<feature type="domain" description="Calcineurin-like phosphoesterase" evidence="2">
    <location>
        <begin position="195"/>
        <end position="347"/>
    </location>
</feature>
<evidence type="ECO:0000256" key="1">
    <source>
        <dbReference type="SAM" id="Phobius"/>
    </source>
</evidence>
<evidence type="ECO:0000313" key="3">
    <source>
        <dbReference type="WBParaSite" id="GPUH_0000015201-mRNA-1"/>
    </source>
</evidence>
<feature type="transmembrane region" description="Helical" evidence="1">
    <location>
        <begin position="114"/>
        <end position="138"/>
    </location>
</feature>
<evidence type="ECO:0000259" key="2">
    <source>
        <dbReference type="Pfam" id="PF00149"/>
    </source>
</evidence>
<dbReference type="Pfam" id="PF00149">
    <property type="entry name" value="Metallophos"/>
    <property type="match status" value="1"/>
</dbReference>
<name>A0A183CUL2_9BILA</name>
<dbReference type="PANTHER" id="PTHR31302:SF30">
    <property type="entry name" value="CALCINEURIN-LIKE PHOSPHOESTERASE DOMAIN-CONTAINING PROTEIN"/>
    <property type="match status" value="1"/>
</dbReference>
<feature type="transmembrane region" description="Helical" evidence="1">
    <location>
        <begin position="150"/>
        <end position="171"/>
    </location>
</feature>
<organism evidence="3">
    <name type="scientific">Gongylonema pulchrum</name>
    <dbReference type="NCBI Taxonomy" id="637853"/>
    <lineage>
        <taxon>Eukaryota</taxon>
        <taxon>Metazoa</taxon>
        <taxon>Ecdysozoa</taxon>
        <taxon>Nematoda</taxon>
        <taxon>Chromadorea</taxon>
        <taxon>Rhabditida</taxon>
        <taxon>Spirurina</taxon>
        <taxon>Spiruromorpha</taxon>
        <taxon>Spiruroidea</taxon>
        <taxon>Gongylonematidae</taxon>
        <taxon>Gongylonema</taxon>
    </lineage>
</organism>
<dbReference type="InterPro" id="IPR051158">
    <property type="entry name" value="Metallophosphoesterase_sf"/>
</dbReference>
<dbReference type="SUPFAM" id="SSF56300">
    <property type="entry name" value="Metallo-dependent phosphatases"/>
    <property type="match status" value="1"/>
</dbReference>
<protein>
    <submittedName>
        <fullName evidence="3">Metallophos domain-containing protein</fullName>
    </submittedName>
</protein>
<dbReference type="InterPro" id="IPR029052">
    <property type="entry name" value="Metallo-depent_PP-like"/>
</dbReference>
<feature type="transmembrane region" description="Helical" evidence="1">
    <location>
        <begin position="63"/>
        <end position="84"/>
    </location>
</feature>
<proteinExistence type="predicted"/>
<sequence length="347" mass="39932">LDSIHDYRKGNRARQLAVLELAFFMIPFHVFAYFRLVQFTHYWLSDRSNDRLKKHHPTRHIQLISWIILFWLFLVEIAHFLYFIPSLVPDFFYDLCLLSLGLWYHFIIPLLGFAFLKIVICSLNAIAVCRPVISYCFLKFPSVKTLCMNNSIQVTLTLAVAIFLSYATFMLRDKIAVKRLTVRLHDLPSDTNGFQFAVISDLHAGASVYKEQIARVIFFVGDAIDAPRDVIEDRVKTLRYLNAKTFYVSGNHDYYYGNAAEWFELFSQYGFEVLNNRHVNFRGLCIAGVNDYSSERSGLPDHKFQPVRALKGCAQNSTVIVLSHNPASAQKIAFNDAHLRVDLIVSG</sequence>
<dbReference type="GO" id="GO:0016787">
    <property type="term" value="F:hydrolase activity"/>
    <property type="evidence" value="ECO:0007669"/>
    <property type="project" value="InterPro"/>
</dbReference>
<dbReference type="Gene3D" id="3.60.21.10">
    <property type="match status" value="1"/>
</dbReference>
<dbReference type="WBParaSite" id="GPUH_0000015201-mRNA-1">
    <property type="protein sequence ID" value="GPUH_0000015201-mRNA-1"/>
    <property type="gene ID" value="GPUH_0000015201"/>
</dbReference>
<accession>A0A183CUL2</accession>
<feature type="transmembrane region" description="Helical" evidence="1">
    <location>
        <begin position="21"/>
        <end position="43"/>
    </location>
</feature>
<keyword evidence="1" id="KW-1133">Transmembrane helix</keyword>
<keyword evidence="1" id="KW-0472">Membrane</keyword>
<dbReference type="AlphaFoldDB" id="A0A183CUL2"/>
<keyword evidence="1" id="KW-0812">Transmembrane</keyword>